<dbReference type="Proteomes" id="UP001241377">
    <property type="component" value="Unassembled WGS sequence"/>
</dbReference>
<accession>A0ACC2UVS2</accession>
<organism evidence="1 2">
    <name type="scientific">Naganishia cerealis</name>
    <dbReference type="NCBI Taxonomy" id="610337"/>
    <lineage>
        <taxon>Eukaryota</taxon>
        <taxon>Fungi</taxon>
        <taxon>Dikarya</taxon>
        <taxon>Basidiomycota</taxon>
        <taxon>Agaricomycotina</taxon>
        <taxon>Tremellomycetes</taxon>
        <taxon>Filobasidiales</taxon>
        <taxon>Filobasidiaceae</taxon>
        <taxon>Naganishia</taxon>
    </lineage>
</organism>
<name>A0ACC2UVS2_9TREE</name>
<dbReference type="EMBL" id="JASBWR010000163">
    <property type="protein sequence ID" value="KAJ9090721.1"/>
    <property type="molecule type" value="Genomic_DNA"/>
</dbReference>
<evidence type="ECO:0000313" key="2">
    <source>
        <dbReference type="Proteomes" id="UP001241377"/>
    </source>
</evidence>
<sequence>MSSAEAQAGGVCQHLQSCSQDAIKDLQARYRKVMNWCIREEMDPGTTRGDKTLQRPARRLPKCHLCKQTTSQVCRIRTDGNEDSARVSSRAPPTGSGGKIKVKKVVVDHPGSHAKSTGHSFSVDGSTGAIFCHLCDDFVYAEVFDSWRNRALRTMEERLDISADVNGKRAKFKVWKASPADKAAMDRSEAVRCHSIRPLLNLSQTCFLSAILQAFFHNPLLKQYFLNEGHNRRTCESTRSTTGTSLLKIHTKDDGTTGTGVGECMGCEMDSAFIEAYNGEGTPFGPTALLLSMWKASAELAGHEQQDEYRGPDFGYQFRVGDKGRERNAHAWRVFSPVGLGDRSP</sequence>
<protein>
    <submittedName>
        <fullName evidence="1">Uncharacterized protein</fullName>
    </submittedName>
</protein>
<evidence type="ECO:0000313" key="1">
    <source>
        <dbReference type="EMBL" id="KAJ9090721.1"/>
    </source>
</evidence>
<comment type="caution">
    <text evidence="1">The sequence shown here is derived from an EMBL/GenBank/DDBJ whole genome shotgun (WGS) entry which is preliminary data.</text>
</comment>
<gene>
    <name evidence="1" type="ORF">QFC19_009463</name>
</gene>
<proteinExistence type="predicted"/>
<keyword evidence="2" id="KW-1185">Reference proteome</keyword>
<reference evidence="1" key="1">
    <citation type="submission" date="2023-04" db="EMBL/GenBank/DDBJ databases">
        <title>Draft Genome sequencing of Naganishia species isolated from polar environments using Oxford Nanopore Technology.</title>
        <authorList>
            <person name="Leo P."/>
            <person name="Venkateswaran K."/>
        </authorList>
    </citation>
    <scope>NUCLEOTIDE SEQUENCE</scope>
    <source>
        <strain evidence="1">MNA-CCFEE 5261</strain>
    </source>
</reference>